<keyword evidence="4" id="KW-0812">Transmembrane</keyword>
<evidence type="ECO:0000313" key="7">
    <source>
        <dbReference type="Proteomes" id="UP000321085"/>
    </source>
</evidence>
<dbReference type="GO" id="GO:0006654">
    <property type="term" value="P:phosphatidic acid biosynthetic process"/>
    <property type="evidence" value="ECO:0007669"/>
    <property type="project" value="TreeGrafter"/>
</dbReference>
<keyword evidence="4" id="KW-0472">Membrane</keyword>
<dbReference type="EMBL" id="BJYU01000002">
    <property type="protein sequence ID" value="GEO12687.1"/>
    <property type="molecule type" value="Genomic_DNA"/>
</dbReference>
<dbReference type="SUPFAM" id="SSF69593">
    <property type="entry name" value="Glycerol-3-phosphate (1)-acyltransferase"/>
    <property type="match status" value="1"/>
</dbReference>
<reference evidence="6 7" key="1">
    <citation type="submission" date="2019-07" db="EMBL/GenBank/DDBJ databases">
        <title>Whole genome shotgun sequence of Microvirga aerophila NBRC 106136.</title>
        <authorList>
            <person name="Hosoyama A."/>
            <person name="Uohara A."/>
            <person name="Ohji S."/>
            <person name="Ichikawa N."/>
        </authorList>
    </citation>
    <scope>NUCLEOTIDE SEQUENCE [LARGE SCALE GENOMIC DNA]</scope>
    <source>
        <strain evidence="6 7">NBRC 106136</strain>
    </source>
</reference>
<feature type="transmembrane region" description="Helical" evidence="4">
    <location>
        <begin position="7"/>
        <end position="40"/>
    </location>
</feature>
<keyword evidence="7" id="KW-1185">Reference proteome</keyword>
<dbReference type="CDD" id="cd07989">
    <property type="entry name" value="LPLAT_AGPAT-like"/>
    <property type="match status" value="1"/>
</dbReference>
<dbReference type="GO" id="GO:0003841">
    <property type="term" value="F:1-acylglycerol-3-phosphate O-acyltransferase activity"/>
    <property type="evidence" value="ECO:0007669"/>
    <property type="project" value="TreeGrafter"/>
</dbReference>
<evidence type="ECO:0000313" key="6">
    <source>
        <dbReference type="EMBL" id="GEO12687.1"/>
    </source>
</evidence>
<feature type="domain" description="Phospholipid/glycerol acyltransferase" evidence="5">
    <location>
        <begin position="82"/>
        <end position="196"/>
    </location>
</feature>
<dbReference type="Pfam" id="PF01553">
    <property type="entry name" value="Acyltransferase"/>
    <property type="match status" value="1"/>
</dbReference>
<comment type="pathway">
    <text evidence="1">Lipid metabolism.</text>
</comment>
<keyword evidence="4" id="KW-1133">Transmembrane helix</keyword>
<dbReference type="Proteomes" id="UP000321085">
    <property type="component" value="Unassembled WGS sequence"/>
</dbReference>
<dbReference type="PANTHER" id="PTHR10434">
    <property type="entry name" value="1-ACYL-SN-GLYCEROL-3-PHOSPHATE ACYLTRANSFERASE"/>
    <property type="match status" value="1"/>
</dbReference>
<dbReference type="PANTHER" id="PTHR10434:SF40">
    <property type="entry name" value="1-ACYL-SN-GLYCEROL-3-PHOSPHATE ACYLTRANSFERASE"/>
    <property type="match status" value="1"/>
</dbReference>
<dbReference type="AlphaFoldDB" id="A0A512BLF3"/>
<evidence type="ECO:0000256" key="2">
    <source>
        <dbReference type="ARBA" id="ARBA00022679"/>
    </source>
</evidence>
<protein>
    <submittedName>
        <fullName evidence="6">1-acyl-sn-glycerol-3-phosphate acyltransferase</fullName>
    </submittedName>
</protein>
<evidence type="ECO:0000256" key="4">
    <source>
        <dbReference type="SAM" id="Phobius"/>
    </source>
</evidence>
<name>A0A512BLF3_9HYPH</name>
<evidence type="ECO:0000256" key="3">
    <source>
        <dbReference type="ARBA" id="ARBA00023315"/>
    </source>
</evidence>
<sequence>MPPRFSFFAGIMLIFRSLLFNVAFYLNLAFWLIVLLPALLVPQRHFMRLASLWGHTSLWLLRVLTGTKIEVRGREKIPSGGLLIGSKHQSIWETFALLTLFDAPAFILKRELMWIPFFGWYTWKGGAVPVNRKAGSQALIQMTARAKEAAAKGRQILIFPEGTRRPAGAPPAYKFGIAHLYQNLGVPCLPIGLNSGLYWPRRQFIRRPGTIVVEIMDPIPAGLPRDQFFKTMQEQIETSSDRLVAEGRRELGLDPTRPATNFSNA</sequence>
<comment type="caution">
    <text evidence="6">The sequence shown here is derived from an EMBL/GenBank/DDBJ whole genome shotgun (WGS) entry which is preliminary data.</text>
</comment>
<accession>A0A512BLF3</accession>
<keyword evidence="2 6" id="KW-0808">Transferase</keyword>
<keyword evidence="3 6" id="KW-0012">Acyltransferase</keyword>
<proteinExistence type="predicted"/>
<organism evidence="6 7">
    <name type="scientific">Microvirga aerophila</name>
    <dbReference type="NCBI Taxonomy" id="670291"/>
    <lineage>
        <taxon>Bacteria</taxon>
        <taxon>Pseudomonadati</taxon>
        <taxon>Pseudomonadota</taxon>
        <taxon>Alphaproteobacteria</taxon>
        <taxon>Hyphomicrobiales</taxon>
        <taxon>Methylobacteriaceae</taxon>
        <taxon>Microvirga</taxon>
    </lineage>
</organism>
<evidence type="ECO:0000259" key="5">
    <source>
        <dbReference type="SMART" id="SM00563"/>
    </source>
</evidence>
<dbReference type="SMART" id="SM00563">
    <property type="entry name" value="PlsC"/>
    <property type="match status" value="1"/>
</dbReference>
<dbReference type="InterPro" id="IPR002123">
    <property type="entry name" value="Plipid/glycerol_acylTrfase"/>
</dbReference>
<gene>
    <name evidence="6" type="primary">plsC</name>
    <name evidence="6" type="ORF">MAE02_03830</name>
</gene>
<evidence type="ECO:0000256" key="1">
    <source>
        <dbReference type="ARBA" id="ARBA00005189"/>
    </source>
</evidence>